<evidence type="ECO:0000256" key="6">
    <source>
        <dbReference type="HAMAP-Rule" id="MF_00267"/>
    </source>
</evidence>
<dbReference type="InterPro" id="IPR016098">
    <property type="entry name" value="CAP/MinC_C"/>
</dbReference>
<feature type="domain" description="Septum formation inhibitor MinC N-terminal" evidence="8">
    <location>
        <begin position="16"/>
        <end position="83"/>
    </location>
</feature>
<dbReference type="GO" id="GO:0000917">
    <property type="term" value="P:division septum assembly"/>
    <property type="evidence" value="ECO:0007669"/>
    <property type="project" value="UniProtKB-KW"/>
</dbReference>
<dbReference type="GO" id="GO:0000902">
    <property type="term" value="P:cell morphogenesis"/>
    <property type="evidence" value="ECO:0007669"/>
    <property type="project" value="InterPro"/>
</dbReference>
<evidence type="ECO:0000313" key="10">
    <source>
        <dbReference type="Proteomes" id="UP000548726"/>
    </source>
</evidence>
<dbReference type="HAMAP" id="MF_00267">
    <property type="entry name" value="MinC"/>
    <property type="match status" value="1"/>
</dbReference>
<dbReference type="Proteomes" id="UP000548726">
    <property type="component" value="Unassembled WGS sequence"/>
</dbReference>
<comment type="function">
    <text evidence="5 6">Cell division inhibitor that blocks the formation of polar Z ring septums. Rapidly oscillates between the poles of the cell to destabilize FtsZ filaments that have formed before they mature into polar Z rings. Prevents FtsZ polymerization.</text>
</comment>
<reference evidence="9 10" key="1">
    <citation type="journal article" date="2020" name="Cell Rep.">
        <title>Local necrotic cells trigger systemic immune activation via gut microbiome dysbiosis in Drosophila.</title>
        <authorList>
            <person name="Kosakamoto H."/>
            <person name="Yamauchi T."/>
            <person name="Akuzawa-Tokita Y."/>
            <person name="Nishimura K."/>
            <person name="Soga T."/>
            <person name="Murakami T."/>
            <person name="Mori H."/>
            <person name="Yamamoto K."/>
            <person name="Miyazaki R."/>
            <person name="Koto A."/>
            <person name="Miura M."/>
            <person name="Obata F."/>
        </authorList>
    </citation>
    <scope>NUCLEOTIDE SEQUENCE [LARGE SCALE GENOMIC DNA]</scope>
    <source>
        <strain evidence="9 10">Ai</strain>
    </source>
</reference>
<organism evidence="9 10">
    <name type="scientific">Acetobacter persici</name>
    <dbReference type="NCBI Taxonomy" id="1076596"/>
    <lineage>
        <taxon>Bacteria</taxon>
        <taxon>Pseudomonadati</taxon>
        <taxon>Pseudomonadota</taxon>
        <taxon>Alphaproteobacteria</taxon>
        <taxon>Acetobacterales</taxon>
        <taxon>Acetobacteraceae</taxon>
        <taxon>Acetobacter</taxon>
    </lineage>
</organism>
<evidence type="ECO:0000313" key="9">
    <source>
        <dbReference type="EMBL" id="GFE92322.1"/>
    </source>
</evidence>
<dbReference type="PANTHER" id="PTHR34108">
    <property type="entry name" value="SEPTUM SITE-DETERMINING PROTEIN MINC"/>
    <property type="match status" value="1"/>
</dbReference>
<dbReference type="GO" id="GO:0051302">
    <property type="term" value="P:regulation of cell division"/>
    <property type="evidence" value="ECO:0007669"/>
    <property type="project" value="InterPro"/>
</dbReference>
<comment type="similarity">
    <text evidence="1 6">Belongs to the MinC family.</text>
</comment>
<dbReference type="Gene3D" id="2.160.20.70">
    <property type="match status" value="1"/>
</dbReference>
<evidence type="ECO:0000259" key="7">
    <source>
        <dbReference type="Pfam" id="PF03775"/>
    </source>
</evidence>
<dbReference type="NCBIfam" id="TIGR01222">
    <property type="entry name" value="minC"/>
    <property type="match status" value="1"/>
</dbReference>
<evidence type="ECO:0000256" key="5">
    <source>
        <dbReference type="ARBA" id="ARBA00025606"/>
    </source>
</evidence>
<dbReference type="OrthoDB" id="9794530at2"/>
<dbReference type="InterPro" id="IPR036145">
    <property type="entry name" value="MinC_C_sf"/>
</dbReference>
<dbReference type="GO" id="GO:1901891">
    <property type="term" value="P:regulation of cell septum assembly"/>
    <property type="evidence" value="ECO:0007669"/>
    <property type="project" value="InterPro"/>
</dbReference>
<evidence type="ECO:0000256" key="1">
    <source>
        <dbReference type="ARBA" id="ARBA00006291"/>
    </source>
</evidence>
<dbReference type="RefSeq" id="WP_086655342.1">
    <property type="nucleotide sequence ID" value="NZ_BLJP01000001.1"/>
</dbReference>
<keyword evidence="10" id="KW-1185">Reference proteome</keyword>
<dbReference type="Gene3D" id="3.30.70.260">
    <property type="match status" value="1"/>
</dbReference>
<dbReference type="SUPFAM" id="SSF63848">
    <property type="entry name" value="Cell-division inhibitor MinC, C-terminal domain"/>
    <property type="match status" value="1"/>
</dbReference>
<keyword evidence="4 6" id="KW-0131">Cell cycle</keyword>
<evidence type="ECO:0000256" key="2">
    <source>
        <dbReference type="ARBA" id="ARBA00022618"/>
    </source>
</evidence>
<dbReference type="PANTHER" id="PTHR34108:SF1">
    <property type="entry name" value="SEPTUM SITE-DETERMINING PROTEIN MINC"/>
    <property type="match status" value="1"/>
</dbReference>
<dbReference type="Pfam" id="PF05209">
    <property type="entry name" value="MinC_N"/>
    <property type="match status" value="1"/>
</dbReference>
<sequence length="236" mass="24791">MSATTSPTTSPLPRIRISGRSFLALTLTPEAPLEDWLSALDHQIARSAGFFAGKPIILDLGMLDAEAEHLSGLLPALKERGIRVIGIEGGDRAWPALADWDWPENFAGGRASAEIAIPEDSAPEAPAPRTLILETPVRSGQQVVWPDGDVVILGSVASGAEVSAGGSIHVYGPLRGRAIAGIGGNSDARIFTRALEAELVAIDGFYATAEEMDPEQTSKPAQVALSGETLTFFPLT</sequence>
<evidence type="ECO:0000259" key="8">
    <source>
        <dbReference type="Pfam" id="PF05209"/>
    </source>
</evidence>
<dbReference type="Pfam" id="PF03775">
    <property type="entry name" value="MinC_C"/>
    <property type="match status" value="1"/>
</dbReference>
<dbReference type="AlphaFoldDB" id="A0A6V8I5H5"/>
<proteinExistence type="inferred from homology"/>
<gene>
    <name evidence="6 9" type="primary">minC</name>
    <name evidence="9" type="ORF">DmAi_03810</name>
</gene>
<accession>A0A6V8I5H5</accession>
<protein>
    <recommendedName>
        <fullName evidence="6">Probable septum site-determining protein MinC</fullName>
    </recommendedName>
</protein>
<dbReference type="InterPro" id="IPR013033">
    <property type="entry name" value="MinC"/>
</dbReference>
<feature type="domain" description="Septum formation inhibitor MinC C-terminal" evidence="7">
    <location>
        <begin position="132"/>
        <end position="231"/>
    </location>
</feature>
<name>A0A6V8I5H5_9PROT</name>
<comment type="subunit">
    <text evidence="6">Interacts with MinD and FtsZ.</text>
</comment>
<evidence type="ECO:0000256" key="3">
    <source>
        <dbReference type="ARBA" id="ARBA00023210"/>
    </source>
</evidence>
<keyword evidence="3 6" id="KW-0717">Septation</keyword>
<evidence type="ECO:0000256" key="4">
    <source>
        <dbReference type="ARBA" id="ARBA00023306"/>
    </source>
</evidence>
<dbReference type="InterPro" id="IPR005526">
    <property type="entry name" value="Septum_form_inhib_MinC_C"/>
</dbReference>
<dbReference type="EMBL" id="BLJP01000001">
    <property type="protein sequence ID" value="GFE92322.1"/>
    <property type="molecule type" value="Genomic_DNA"/>
</dbReference>
<keyword evidence="2 6" id="KW-0132">Cell division</keyword>
<dbReference type="InterPro" id="IPR007874">
    <property type="entry name" value="MinC_N"/>
</dbReference>
<comment type="caution">
    <text evidence="9">The sequence shown here is derived from an EMBL/GenBank/DDBJ whole genome shotgun (WGS) entry which is preliminary data.</text>
</comment>